<dbReference type="InterPro" id="IPR008979">
    <property type="entry name" value="Galactose-bd-like_sf"/>
</dbReference>
<reference evidence="5" key="1">
    <citation type="submission" date="2022-08" db="UniProtKB">
        <authorList>
            <consortium name="EnsemblMetazoa"/>
        </authorList>
    </citation>
    <scope>IDENTIFICATION</scope>
    <source>
        <strain evidence="5">05x7-T-G4-1.051#20</strain>
    </source>
</reference>
<protein>
    <recommendedName>
        <fullName evidence="4">EGF-like domain-containing protein</fullName>
    </recommendedName>
</protein>
<organism evidence="5 6">
    <name type="scientific">Magallana gigas</name>
    <name type="common">Pacific oyster</name>
    <name type="synonym">Crassostrea gigas</name>
    <dbReference type="NCBI Taxonomy" id="29159"/>
    <lineage>
        <taxon>Eukaryota</taxon>
        <taxon>Metazoa</taxon>
        <taxon>Spiralia</taxon>
        <taxon>Lophotrochozoa</taxon>
        <taxon>Mollusca</taxon>
        <taxon>Bivalvia</taxon>
        <taxon>Autobranchia</taxon>
        <taxon>Pteriomorphia</taxon>
        <taxon>Ostreida</taxon>
        <taxon>Ostreoidea</taxon>
        <taxon>Ostreidae</taxon>
        <taxon>Magallana</taxon>
    </lineage>
</organism>
<dbReference type="Gene3D" id="2.170.300.10">
    <property type="entry name" value="Tie2 ligand-binding domain superfamily"/>
    <property type="match status" value="1"/>
</dbReference>
<name>A0A8W8P1G3_MAGGI</name>
<evidence type="ECO:0000256" key="2">
    <source>
        <dbReference type="SAM" id="Phobius"/>
    </source>
</evidence>
<dbReference type="AlphaFoldDB" id="A0A8W8P1G3"/>
<evidence type="ECO:0000259" key="4">
    <source>
        <dbReference type="SMART" id="SM00181"/>
    </source>
</evidence>
<keyword evidence="2" id="KW-1133">Transmembrane helix</keyword>
<accession>A0A8W8P1G3</accession>
<dbReference type="Gene3D" id="2.60.120.260">
    <property type="entry name" value="Galactose-binding domain-like"/>
    <property type="match status" value="1"/>
</dbReference>
<feature type="domain" description="EGF-like" evidence="4">
    <location>
        <begin position="335"/>
        <end position="370"/>
    </location>
</feature>
<evidence type="ECO:0000256" key="3">
    <source>
        <dbReference type="SAM" id="SignalP"/>
    </source>
</evidence>
<dbReference type="PANTHER" id="PTHR24043:SF8">
    <property type="entry name" value="EGF-LIKE DOMAIN-CONTAINING PROTEIN"/>
    <property type="match status" value="1"/>
</dbReference>
<dbReference type="InterPro" id="IPR000742">
    <property type="entry name" value="EGF"/>
</dbReference>
<keyword evidence="3" id="KW-0732">Signal</keyword>
<keyword evidence="2" id="KW-0812">Transmembrane</keyword>
<feature type="domain" description="EGF-like" evidence="4">
    <location>
        <begin position="201"/>
        <end position="231"/>
    </location>
</feature>
<feature type="signal peptide" evidence="3">
    <location>
        <begin position="1"/>
        <end position="23"/>
    </location>
</feature>
<dbReference type="GO" id="GO:0005044">
    <property type="term" value="F:scavenger receptor activity"/>
    <property type="evidence" value="ECO:0007669"/>
    <property type="project" value="InterPro"/>
</dbReference>
<evidence type="ECO:0000313" key="6">
    <source>
        <dbReference type="Proteomes" id="UP000005408"/>
    </source>
</evidence>
<evidence type="ECO:0000256" key="1">
    <source>
        <dbReference type="ARBA" id="ARBA00022536"/>
    </source>
</evidence>
<feature type="transmembrane region" description="Helical" evidence="2">
    <location>
        <begin position="433"/>
        <end position="453"/>
    </location>
</feature>
<feature type="domain" description="EGF-like" evidence="4">
    <location>
        <begin position="292"/>
        <end position="324"/>
    </location>
</feature>
<dbReference type="InterPro" id="IPR042635">
    <property type="entry name" value="MEGF10/SREC1/2-like"/>
</dbReference>
<dbReference type="PANTHER" id="PTHR24043">
    <property type="entry name" value="SCAVENGER RECEPTOR CLASS F"/>
    <property type="match status" value="1"/>
</dbReference>
<dbReference type="Proteomes" id="UP000005408">
    <property type="component" value="Unassembled WGS sequence"/>
</dbReference>
<dbReference type="SMART" id="SM00181">
    <property type="entry name" value="EGF"/>
    <property type="match status" value="5"/>
</dbReference>
<dbReference type="EnsemblMetazoa" id="G9292.2">
    <property type="protein sequence ID" value="G9292.2:cds"/>
    <property type="gene ID" value="G9292"/>
</dbReference>
<feature type="chain" id="PRO_5042432265" description="EGF-like domain-containing protein" evidence="3">
    <location>
        <begin position="24"/>
        <end position="521"/>
    </location>
</feature>
<sequence>RTAIMESVLCCSFLSVWISLGRAYDNLALNKSAWQQHPYNGNDEVWGADLAVDGRYTELSASGGQCVISGVGQTTAEWRVDLGRVLSIHHIFIQYRTDNVVWDINNGYTARFLGYSAYLSNSTNKEDGVLCFKDTSYTRATIPNPTNITCITHGRYVIYYNNRTHPPYPTGYDSIAMNELCEVEVYGCPIPGYYGEDCSLPCPQNCQESHCHIVDGSCLGCVPGYKGPTCNEKCLDQTYGLECQRNCGNCKNKEPCHHVNGNCLNGCASGFYGDTCNLDCPDGWYGSNCQEQCNINCGVPYRCDRVTGQCEGGCSVGWKGVTCDTNCNGGQFGQNCSSVCGHCLDKEQCHYIHGTCSNGCDDGYHGRDCTQVCKNNTFGSKCSFTCGNCLYPYGEQCHHETGQCQHGCDVGFHGDRCDQASSDPASPCQSSTALYVSVTIIVLSVLLNVFFIIRQLRKSLCTSTCLQQKIPDNVDKHFDGKNIELEKTTHVSKSKYDQAEDNAAYQELGEITKESPYNYLH</sequence>
<proteinExistence type="predicted"/>
<feature type="domain" description="EGF-like" evidence="4">
    <location>
        <begin position="242"/>
        <end position="290"/>
    </location>
</feature>
<keyword evidence="6" id="KW-1185">Reference proteome</keyword>
<dbReference type="EnsemblMetazoa" id="G9292.1">
    <property type="protein sequence ID" value="G9292.1:cds"/>
    <property type="gene ID" value="G9292"/>
</dbReference>
<feature type="domain" description="EGF-like" evidence="4">
    <location>
        <begin position="381"/>
        <end position="418"/>
    </location>
</feature>
<dbReference type="SUPFAM" id="SSF49785">
    <property type="entry name" value="Galactose-binding domain-like"/>
    <property type="match status" value="1"/>
</dbReference>
<keyword evidence="2" id="KW-0472">Membrane</keyword>
<evidence type="ECO:0000313" key="5">
    <source>
        <dbReference type="EnsemblMetazoa" id="G9292.2:cds"/>
    </source>
</evidence>
<keyword evidence="1" id="KW-0245">EGF-like domain</keyword>